<accession>A0A6A4GJT3</accession>
<evidence type="ECO:0000313" key="2">
    <source>
        <dbReference type="EMBL" id="KAE9385808.1"/>
    </source>
</evidence>
<evidence type="ECO:0000256" key="1">
    <source>
        <dbReference type="SAM" id="MobiDB-lite"/>
    </source>
</evidence>
<feature type="compositionally biased region" description="Polar residues" evidence="1">
    <location>
        <begin position="72"/>
        <end position="108"/>
    </location>
</feature>
<organism evidence="2 3">
    <name type="scientific">Gymnopus androsaceus JB14</name>
    <dbReference type="NCBI Taxonomy" id="1447944"/>
    <lineage>
        <taxon>Eukaryota</taxon>
        <taxon>Fungi</taxon>
        <taxon>Dikarya</taxon>
        <taxon>Basidiomycota</taxon>
        <taxon>Agaricomycotina</taxon>
        <taxon>Agaricomycetes</taxon>
        <taxon>Agaricomycetidae</taxon>
        <taxon>Agaricales</taxon>
        <taxon>Marasmiineae</taxon>
        <taxon>Omphalotaceae</taxon>
        <taxon>Gymnopus</taxon>
    </lineage>
</organism>
<dbReference type="Proteomes" id="UP000799118">
    <property type="component" value="Unassembled WGS sequence"/>
</dbReference>
<keyword evidence="3" id="KW-1185">Reference proteome</keyword>
<feature type="compositionally biased region" description="Basic residues" evidence="1">
    <location>
        <begin position="38"/>
        <end position="49"/>
    </location>
</feature>
<dbReference type="EMBL" id="ML769943">
    <property type="protein sequence ID" value="KAE9385808.1"/>
    <property type="molecule type" value="Genomic_DNA"/>
</dbReference>
<sequence length="141" mass="15817">MTMTPSLVRESDSTSILTPSSVLQQRQKAPDTYGSDGKKKKGVFRGFFSRKKDKDKKDKNGSRSPFEVFDNSRPSRTPENSGRSSGTDLMTVSTTQTAMQQQPQGKSRNLLTGSVAILPFQLFSKVLTLDILWDQVRLYTY</sequence>
<feature type="region of interest" description="Disordered" evidence="1">
    <location>
        <begin position="1"/>
        <end position="108"/>
    </location>
</feature>
<feature type="compositionally biased region" description="Basic and acidic residues" evidence="1">
    <location>
        <begin position="50"/>
        <end position="61"/>
    </location>
</feature>
<reference evidence="2" key="1">
    <citation type="journal article" date="2019" name="Environ. Microbiol.">
        <title>Fungal ecological strategies reflected in gene transcription - a case study of two litter decomposers.</title>
        <authorList>
            <person name="Barbi F."/>
            <person name="Kohler A."/>
            <person name="Barry K."/>
            <person name="Baskaran P."/>
            <person name="Daum C."/>
            <person name="Fauchery L."/>
            <person name="Ihrmark K."/>
            <person name="Kuo A."/>
            <person name="LaButti K."/>
            <person name="Lipzen A."/>
            <person name="Morin E."/>
            <person name="Grigoriev I.V."/>
            <person name="Henrissat B."/>
            <person name="Lindahl B."/>
            <person name="Martin F."/>
        </authorList>
    </citation>
    <scope>NUCLEOTIDE SEQUENCE</scope>
    <source>
        <strain evidence="2">JB14</strain>
    </source>
</reference>
<name>A0A6A4GJT3_9AGAR</name>
<dbReference type="AlphaFoldDB" id="A0A6A4GJT3"/>
<gene>
    <name evidence="2" type="ORF">BT96DRAFT_567278</name>
</gene>
<evidence type="ECO:0000313" key="3">
    <source>
        <dbReference type="Proteomes" id="UP000799118"/>
    </source>
</evidence>
<protein>
    <submittedName>
        <fullName evidence="2">Uncharacterized protein</fullName>
    </submittedName>
</protein>
<feature type="compositionally biased region" description="Polar residues" evidence="1">
    <location>
        <begin position="13"/>
        <end position="27"/>
    </location>
</feature>
<proteinExistence type="predicted"/>